<evidence type="ECO:0000256" key="8">
    <source>
        <dbReference type="SAM" id="Phobius"/>
    </source>
</evidence>
<dbReference type="RefSeq" id="WP_033101846.1">
    <property type="nucleotide sequence ID" value="NZ_JACEIP010000010.1"/>
</dbReference>
<comment type="similarity">
    <text evidence="2">Belongs to the UPF0073 (Hly-III) family.</text>
</comment>
<keyword evidence="3" id="KW-1003">Cell membrane</keyword>
<dbReference type="GO" id="GO:0005886">
    <property type="term" value="C:plasma membrane"/>
    <property type="evidence" value="ECO:0007669"/>
    <property type="project" value="UniProtKB-SubCell"/>
</dbReference>
<dbReference type="AlphaFoldDB" id="A0A7W1XA99"/>
<feature type="binding site" evidence="7">
    <location>
        <position position="61"/>
    </location>
    <ligand>
        <name>Zn(2+)</name>
        <dbReference type="ChEBI" id="CHEBI:29105"/>
    </ligand>
</feature>
<dbReference type="GO" id="GO:0140911">
    <property type="term" value="F:pore-forming activity"/>
    <property type="evidence" value="ECO:0007669"/>
    <property type="project" value="InterPro"/>
</dbReference>
<dbReference type="Proteomes" id="UP000530514">
    <property type="component" value="Unassembled WGS sequence"/>
</dbReference>
<dbReference type="OrthoDB" id="9813689at2"/>
<dbReference type="InterPro" id="IPR005744">
    <property type="entry name" value="Hy-lIII"/>
</dbReference>
<evidence type="ECO:0000256" key="7">
    <source>
        <dbReference type="PIRSR" id="PIRSR604254-1"/>
    </source>
</evidence>
<name>A0A7W1XA99_9BACL</name>
<keyword evidence="4 8" id="KW-0812">Transmembrane</keyword>
<comment type="caution">
    <text evidence="9">The sequence shown here is derived from an EMBL/GenBank/DDBJ whole genome shotgun (WGS) entry which is preliminary data.</text>
</comment>
<dbReference type="Pfam" id="PF03006">
    <property type="entry name" value="HlyIII"/>
    <property type="match status" value="1"/>
</dbReference>
<dbReference type="PANTHER" id="PTHR20855">
    <property type="entry name" value="ADIPOR/PROGESTIN RECEPTOR-RELATED"/>
    <property type="match status" value="1"/>
</dbReference>
<protein>
    <submittedName>
        <fullName evidence="9">Hemolysin III family protein</fullName>
    </submittedName>
</protein>
<feature type="transmembrane region" description="Helical" evidence="8">
    <location>
        <begin position="80"/>
        <end position="97"/>
    </location>
</feature>
<feature type="transmembrane region" description="Helical" evidence="8">
    <location>
        <begin position="103"/>
        <end position="126"/>
    </location>
</feature>
<dbReference type="EMBL" id="JACEIP010000010">
    <property type="protein sequence ID" value="MBA4542858.1"/>
    <property type="molecule type" value="Genomic_DNA"/>
</dbReference>
<dbReference type="NCBIfam" id="TIGR01065">
    <property type="entry name" value="hlyIII"/>
    <property type="match status" value="1"/>
</dbReference>
<feature type="transmembrane region" description="Helical" evidence="8">
    <location>
        <begin position="133"/>
        <end position="151"/>
    </location>
</feature>
<evidence type="ECO:0000256" key="3">
    <source>
        <dbReference type="ARBA" id="ARBA00022475"/>
    </source>
</evidence>
<evidence type="ECO:0000256" key="1">
    <source>
        <dbReference type="ARBA" id="ARBA00004651"/>
    </source>
</evidence>
<feature type="binding site" evidence="7">
    <location>
        <position position="194"/>
    </location>
    <ligand>
        <name>Zn(2+)</name>
        <dbReference type="ChEBI" id="CHEBI:29105"/>
    </ligand>
</feature>
<comment type="subcellular location">
    <subcellularLocation>
        <location evidence="1">Cell membrane</location>
        <topology evidence="1">Multi-pass membrane protein</topology>
    </subcellularLocation>
</comment>
<dbReference type="PANTHER" id="PTHR20855:SF3">
    <property type="entry name" value="LD03007P"/>
    <property type="match status" value="1"/>
</dbReference>
<gene>
    <name evidence="9" type="ORF">H1164_08080</name>
</gene>
<keyword evidence="5 8" id="KW-1133">Transmembrane helix</keyword>
<sequence>MKRLKMKEPVNTWTHFVTFLAAIAGLVFLIKLSWFHPSALVTMTVYGVSVILLYGASSLYHWVSTTPKKELFLRKMDHCAIYLLIAGSYTPVFYYGLDGNWKWIMLSSVWSLALIGIVLKVFFIHVPRYISTAFYVTLGWIALIPFVQLIHNLPAGAITLMVAGGVFYTIGAIIYATKCFNFFPNKFGFHEIFHLFIMAGTAFHFAMMVLYILPIGLETTH</sequence>
<feature type="transmembrane region" description="Helical" evidence="8">
    <location>
        <begin position="157"/>
        <end position="180"/>
    </location>
</feature>
<feature type="transmembrane region" description="Helical" evidence="8">
    <location>
        <begin position="12"/>
        <end position="34"/>
    </location>
</feature>
<evidence type="ECO:0000313" key="10">
    <source>
        <dbReference type="Proteomes" id="UP000530514"/>
    </source>
</evidence>
<keyword evidence="10" id="KW-1185">Reference proteome</keyword>
<keyword evidence="6 8" id="KW-0472">Membrane</keyword>
<feature type="transmembrane region" description="Helical" evidence="8">
    <location>
        <begin position="40"/>
        <end position="60"/>
    </location>
</feature>
<keyword evidence="7" id="KW-0862">Zinc</keyword>
<proteinExistence type="inferred from homology"/>
<evidence type="ECO:0000256" key="2">
    <source>
        <dbReference type="ARBA" id="ARBA00008488"/>
    </source>
</evidence>
<feature type="binding site" evidence="7">
    <location>
        <position position="190"/>
    </location>
    <ligand>
        <name>Zn(2+)</name>
        <dbReference type="ChEBI" id="CHEBI:29105"/>
    </ligand>
</feature>
<feature type="transmembrane region" description="Helical" evidence="8">
    <location>
        <begin position="192"/>
        <end position="213"/>
    </location>
</feature>
<accession>A0A7W1XA99</accession>
<evidence type="ECO:0000256" key="6">
    <source>
        <dbReference type="ARBA" id="ARBA00023136"/>
    </source>
</evidence>
<dbReference type="GO" id="GO:0046872">
    <property type="term" value="F:metal ion binding"/>
    <property type="evidence" value="ECO:0007669"/>
    <property type="project" value="UniProtKB-KW"/>
</dbReference>
<keyword evidence="7" id="KW-0479">Metal-binding</keyword>
<evidence type="ECO:0000256" key="4">
    <source>
        <dbReference type="ARBA" id="ARBA00022692"/>
    </source>
</evidence>
<evidence type="ECO:0000313" key="9">
    <source>
        <dbReference type="EMBL" id="MBA4542858.1"/>
    </source>
</evidence>
<evidence type="ECO:0000256" key="5">
    <source>
        <dbReference type="ARBA" id="ARBA00022989"/>
    </source>
</evidence>
<dbReference type="InterPro" id="IPR004254">
    <property type="entry name" value="AdipoR/HlyIII-related"/>
</dbReference>
<reference evidence="9 10" key="1">
    <citation type="submission" date="2020-07" db="EMBL/GenBank/DDBJ databases">
        <authorList>
            <person name="Feng H."/>
        </authorList>
    </citation>
    <scope>NUCLEOTIDE SEQUENCE [LARGE SCALE GENOMIC DNA]</scope>
    <source>
        <strain evidence="10">s-11</strain>
    </source>
</reference>
<organism evidence="9 10">
    <name type="scientific">Thermoactinomyces daqus</name>
    <dbReference type="NCBI Taxonomy" id="1329516"/>
    <lineage>
        <taxon>Bacteria</taxon>
        <taxon>Bacillati</taxon>
        <taxon>Bacillota</taxon>
        <taxon>Bacilli</taxon>
        <taxon>Bacillales</taxon>
        <taxon>Thermoactinomycetaceae</taxon>
        <taxon>Thermoactinomyces</taxon>
    </lineage>
</organism>